<accession>A6TQC8</accession>
<proteinExistence type="predicted"/>
<keyword evidence="3" id="KW-1185">Reference proteome</keyword>
<name>A6TQC8_ALKMQ</name>
<sequence length="279" mass="32163">MKIIISRKGFDSGYGGYPSPILPDGRMVSFPIPDIDKSISYKDLHFDDRYNYMELMKSLFGDTLKHEGYGKVLVDDIGCHLDPDIQSTAYERNKDWRGLFGQAGIAQKHLKNQDVSVGDIFLFFGWFRQTELVNGRIIYDKKDKKGKHVIYGYMEVGEIHQVNKLDTDEWMHYHPHVKRGKGATDNDVIYVAKDKLSVDSSLDGYGTLKYCDAVTLTKDGFSKSRWNLPDIFKHTSISYHSENSWKDNYFQSAAKGQEFVLESTVEIKNWLEKLFKQAK</sequence>
<dbReference type="EMBL" id="CP000724">
    <property type="protein sequence ID" value="ABR48396.1"/>
    <property type="molecule type" value="Genomic_DNA"/>
</dbReference>
<feature type="domain" description="Nucleotide modification associated" evidence="1">
    <location>
        <begin position="2"/>
        <end position="261"/>
    </location>
</feature>
<evidence type="ECO:0000313" key="3">
    <source>
        <dbReference type="Proteomes" id="UP000001572"/>
    </source>
</evidence>
<evidence type="ECO:0000313" key="2">
    <source>
        <dbReference type="EMBL" id="ABR48396.1"/>
    </source>
</evidence>
<dbReference type="RefSeq" id="WP_012063372.1">
    <property type="nucleotide sequence ID" value="NC_009633.1"/>
</dbReference>
<evidence type="ECO:0000259" key="1">
    <source>
        <dbReference type="Pfam" id="PF18754"/>
    </source>
</evidence>
<protein>
    <recommendedName>
        <fullName evidence="1">Nucleotide modification associated domain-containing protein</fullName>
    </recommendedName>
</protein>
<dbReference type="Pfam" id="PF18754">
    <property type="entry name" value="Nmad3"/>
    <property type="match status" value="1"/>
</dbReference>
<dbReference type="HOGENOM" id="CLU_086900_0_0_9"/>
<dbReference type="eggNOG" id="ENOG502Z8V1">
    <property type="taxonomic scope" value="Bacteria"/>
</dbReference>
<dbReference type="KEGG" id="amt:Amet_2238"/>
<dbReference type="OrthoDB" id="9772090at2"/>
<dbReference type="STRING" id="293826.Amet_2238"/>
<reference evidence="3" key="1">
    <citation type="journal article" date="2016" name="Genome Announc.">
        <title>Complete genome sequence of Alkaliphilus metalliredigens strain QYMF, an alkaliphilic and metal-reducing bacterium isolated from borax-contaminated leachate ponds.</title>
        <authorList>
            <person name="Hwang C."/>
            <person name="Copeland A."/>
            <person name="Lucas S."/>
            <person name="Lapidus A."/>
            <person name="Barry K."/>
            <person name="Detter J.C."/>
            <person name="Glavina Del Rio T."/>
            <person name="Hammon N."/>
            <person name="Israni S."/>
            <person name="Dalin E."/>
            <person name="Tice H."/>
            <person name="Pitluck S."/>
            <person name="Chertkov O."/>
            <person name="Brettin T."/>
            <person name="Bruce D."/>
            <person name="Han C."/>
            <person name="Schmutz J."/>
            <person name="Larimer F."/>
            <person name="Land M.L."/>
            <person name="Hauser L."/>
            <person name="Kyrpides N."/>
            <person name="Mikhailova N."/>
            <person name="Ye Q."/>
            <person name="Zhou J."/>
            <person name="Richardson P."/>
            <person name="Fields M.W."/>
        </authorList>
    </citation>
    <scope>NUCLEOTIDE SEQUENCE [LARGE SCALE GENOMIC DNA]</scope>
    <source>
        <strain evidence="3">QYMF</strain>
    </source>
</reference>
<gene>
    <name evidence="2" type="ordered locus">Amet_2238</name>
</gene>
<organism evidence="2 3">
    <name type="scientific">Alkaliphilus metalliredigens (strain QYMF)</name>
    <dbReference type="NCBI Taxonomy" id="293826"/>
    <lineage>
        <taxon>Bacteria</taxon>
        <taxon>Bacillati</taxon>
        <taxon>Bacillota</taxon>
        <taxon>Clostridia</taxon>
        <taxon>Peptostreptococcales</taxon>
        <taxon>Natronincolaceae</taxon>
        <taxon>Alkaliphilus</taxon>
    </lineage>
</organism>
<dbReference type="AlphaFoldDB" id="A6TQC8"/>
<dbReference type="InterPro" id="IPR041135">
    <property type="entry name" value="Nmad3"/>
</dbReference>
<dbReference type="Proteomes" id="UP000001572">
    <property type="component" value="Chromosome"/>
</dbReference>